<organism evidence="2 3">
    <name type="scientific">Lichtheimia corymbifera JMRC:FSU:9682</name>
    <dbReference type="NCBI Taxonomy" id="1263082"/>
    <lineage>
        <taxon>Eukaryota</taxon>
        <taxon>Fungi</taxon>
        <taxon>Fungi incertae sedis</taxon>
        <taxon>Mucoromycota</taxon>
        <taxon>Mucoromycotina</taxon>
        <taxon>Mucoromycetes</taxon>
        <taxon>Mucorales</taxon>
        <taxon>Lichtheimiaceae</taxon>
        <taxon>Lichtheimia</taxon>
    </lineage>
</organism>
<proteinExistence type="predicted"/>
<gene>
    <name evidence="2" type="ORF">LCOR_08226.1</name>
</gene>
<feature type="transmembrane region" description="Helical" evidence="1">
    <location>
        <begin position="33"/>
        <end position="52"/>
    </location>
</feature>
<accession>A0A068S4F1</accession>
<dbReference type="AlphaFoldDB" id="A0A068S4F1"/>
<reference evidence="2" key="1">
    <citation type="submission" date="2013-08" db="EMBL/GenBank/DDBJ databases">
        <title>Gene expansion shapes genome architecture in the human pathogen Lichtheimia corymbifera: an evolutionary genomics analysis in the ancient terrestrial Mucorales (Mucoromycotina).</title>
        <authorList>
            <person name="Schwartze V.U."/>
            <person name="Winter S."/>
            <person name="Shelest E."/>
            <person name="Marcet-Houben M."/>
            <person name="Horn F."/>
            <person name="Wehner S."/>
            <person name="Hoffmann K."/>
            <person name="Riege K."/>
            <person name="Sammeth M."/>
            <person name="Nowrousian M."/>
            <person name="Valiante V."/>
            <person name="Linde J."/>
            <person name="Jacobsen I.D."/>
            <person name="Marz M."/>
            <person name="Brakhage A.A."/>
            <person name="Gabaldon T."/>
            <person name="Bocker S."/>
            <person name="Voigt K."/>
        </authorList>
    </citation>
    <scope>NUCLEOTIDE SEQUENCE [LARGE SCALE GENOMIC DNA]</scope>
    <source>
        <strain evidence="2">FSU 9682</strain>
    </source>
</reference>
<dbReference type="EMBL" id="CBTN010000044">
    <property type="protein sequence ID" value="CDH57263.1"/>
    <property type="molecule type" value="Genomic_DNA"/>
</dbReference>
<dbReference type="Proteomes" id="UP000027586">
    <property type="component" value="Unassembled WGS sequence"/>
</dbReference>
<evidence type="ECO:0000313" key="3">
    <source>
        <dbReference type="Proteomes" id="UP000027586"/>
    </source>
</evidence>
<keyword evidence="1" id="KW-1133">Transmembrane helix</keyword>
<keyword evidence="3" id="KW-1185">Reference proteome</keyword>
<evidence type="ECO:0000256" key="1">
    <source>
        <dbReference type="SAM" id="Phobius"/>
    </source>
</evidence>
<keyword evidence="1" id="KW-0472">Membrane</keyword>
<dbReference type="VEuPathDB" id="FungiDB:LCOR_08226.1"/>
<comment type="caution">
    <text evidence="2">The sequence shown here is derived from an EMBL/GenBank/DDBJ whole genome shotgun (WGS) entry which is preliminary data.</text>
</comment>
<evidence type="ECO:0000313" key="2">
    <source>
        <dbReference type="EMBL" id="CDH57263.1"/>
    </source>
</evidence>
<keyword evidence="1" id="KW-0812">Transmembrane</keyword>
<protein>
    <submittedName>
        <fullName evidence="2">Uncharacterized protein</fullName>
    </submittedName>
</protein>
<sequence length="96" mass="10995">MLPESDVAMLPEADFENCIVTRHLLYFPSFPTFVELASGVFALAIDYLVLLVPTQSSDLKTLQGYYNAMQVMPKYNYKQDYLVIESSILLWHPDLT</sequence>
<name>A0A068S4F1_9FUNG</name>